<keyword evidence="1" id="KW-0479">Metal-binding</keyword>
<dbReference type="FunFam" id="3.30.160.60:FF:001732">
    <property type="entry name" value="Zgc:162936"/>
    <property type="match status" value="1"/>
</dbReference>
<dbReference type="AlphaFoldDB" id="A0A6A5HTM0"/>
<dbReference type="Proteomes" id="UP000483820">
    <property type="component" value="Chromosome I"/>
</dbReference>
<dbReference type="GO" id="GO:0045893">
    <property type="term" value="P:positive regulation of DNA-templated transcription"/>
    <property type="evidence" value="ECO:0007669"/>
    <property type="project" value="UniProtKB-ARBA"/>
</dbReference>
<evidence type="ECO:0000256" key="2">
    <source>
        <dbReference type="ARBA" id="ARBA00022737"/>
    </source>
</evidence>
<dbReference type="InterPro" id="IPR036236">
    <property type="entry name" value="Znf_C2H2_sf"/>
</dbReference>
<accession>A0A6A5HTM0</accession>
<comment type="caution">
    <text evidence="7">The sequence shown here is derived from an EMBL/GenBank/DDBJ whole genome shotgun (WGS) entry which is preliminary data.</text>
</comment>
<feature type="domain" description="C2H2-type" evidence="6">
    <location>
        <begin position="174"/>
        <end position="201"/>
    </location>
</feature>
<sequence>MRQHDRIEVSSDGGKDKNEMSLIKQLEQISSVIVKAPNLPSTSTMHIKMEDGQEESGPIVIQGQGSSEDSSPGVKQKVVGVVQYVICQLCPEEEQKSMDLSNQQQMEEHFLDKHVDKEKRKCEACPSDQFQPHNIGQHYRLHTNSVYACQHCGKRGRRNYLMSHVRTHTGERPYSCDTCSKSFSDASTLRRHRLVHTGEKKYQCPVCGRAIARKDNVKVHIRSHGIHV</sequence>
<evidence type="ECO:0000256" key="4">
    <source>
        <dbReference type="ARBA" id="ARBA00022833"/>
    </source>
</evidence>
<dbReference type="Pfam" id="PF00096">
    <property type="entry name" value="zf-C2H2"/>
    <property type="match status" value="2"/>
</dbReference>
<evidence type="ECO:0000259" key="6">
    <source>
        <dbReference type="PROSITE" id="PS50157"/>
    </source>
</evidence>
<name>A0A6A5HTM0_CAERE</name>
<dbReference type="SUPFAM" id="SSF57667">
    <property type="entry name" value="beta-beta-alpha zinc fingers"/>
    <property type="match status" value="2"/>
</dbReference>
<evidence type="ECO:0000256" key="3">
    <source>
        <dbReference type="ARBA" id="ARBA00022771"/>
    </source>
</evidence>
<evidence type="ECO:0000313" key="7">
    <source>
        <dbReference type="EMBL" id="KAF1771079.1"/>
    </source>
</evidence>
<organism evidence="7 8">
    <name type="scientific">Caenorhabditis remanei</name>
    <name type="common">Caenorhabditis vulgaris</name>
    <dbReference type="NCBI Taxonomy" id="31234"/>
    <lineage>
        <taxon>Eukaryota</taxon>
        <taxon>Metazoa</taxon>
        <taxon>Ecdysozoa</taxon>
        <taxon>Nematoda</taxon>
        <taxon>Chromadorea</taxon>
        <taxon>Rhabditida</taxon>
        <taxon>Rhabditina</taxon>
        <taxon>Rhabditomorpha</taxon>
        <taxon>Rhabditoidea</taxon>
        <taxon>Rhabditidae</taxon>
        <taxon>Peloderinae</taxon>
        <taxon>Caenorhabditis</taxon>
    </lineage>
</organism>
<dbReference type="EMBL" id="WUAV01000001">
    <property type="protein sequence ID" value="KAF1771079.1"/>
    <property type="molecule type" value="Genomic_DNA"/>
</dbReference>
<evidence type="ECO:0000256" key="1">
    <source>
        <dbReference type="ARBA" id="ARBA00022723"/>
    </source>
</evidence>
<dbReference type="SMART" id="SM00355">
    <property type="entry name" value="ZnF_C2H2"/>
    <property type="match status" value="5"/>
</dbReference>
<dbReference type="GeneID" id="9817596"/>
<dbReference type="FunFam" id="3.30.160.60:FF:002343">
    <property type="entry name" value="Zinc finger protein 33A"/>
    <property type="match status" value="1"/>
</dbReference>
<dbReference type="PROSITE" id="PS50157">
    <property type="entry name" value="ZINC_FINGER_C2H2_2"/>
    <property type="match status" value="3"/>
</dbReference>
<dbReference type="InterPro" id="IPR013087">
    <property type="entry name" value="Znf_C2H2_type"/>
</dbReference>
<feature type="domain" description="C2H2-type" evidence="6">
    <location>
        <begin position="202"/>
        <end position="228"/>
    </location>
</feature>
<evidence type="ECO:0000256" key="5">
    <source>
        <dbReference type="PROSITE-ProRule" id="PRU00042"/>
    </source>
</evidence>
<keyword evidence="2" id="KW-0677">Repeat</keyword>
<dbReference type="KEGG" id="crq:GCK72_002904"/>
<reference evidence="7 8" key="1">
    <citation type="submission" date="2019-12" db="EMBL/GenBank/DDBJ databases">
        <title>Chromosome-level assembly of the Caenorhabditis remanei genome.</title>
        <authorList>
            <person name="Teterina A.A."/>
            <person name="Willis J.H."/>
            <person name="Phillips P.C."/>
        </authorList>
    </citation>
    <scope>NUCLEOTIDE SEQUENCE [LARGE SCALE GENOMIC DNA]</scope>
    <source>
        <strain evidence="7 8">PX506</strain>
        <tissue evidence="7">Whole organism</tissue>
    </source>
</reference>
<protein>
    <recommendedName>
        <fullName evidence="6">C2H2-type domain-containing protein</fullName>
    </recommendedName>
</protein>
<dbReference type="GO" id="GO:0005694">
    <property type="term" value="C:chromosome"/>
    <property type="evidence" value="ECO:0007669"/>
    <property type="project" value="UniProtKB-ARBA"/>
</dbReference>
<proteinExistence type="predicted"/>
<dbReference type="GO" id="GO:0008270">
    <property type="term" value="F:zinc ion binding"/>
    <property type="evidence" value="ECO:0007669"/>
    <property type="project" value="UniProtKB-KW"/>
</dbReference>
<dbReference type="GO" id="GO:0043565">
    <property type="term" value="F:sequence-specific DNA binding"/>
    <property type="evidence" value="ECO:0007669"/>
    <property type="project" value="UniProtKB-ARBA"/>
</dbReference>
<keyword evidence="4" id="KW-0862">Zinc</keyword>
<dbReference type="PROSITE" id="PS00028">
    <property type="entry name" value="ZINC_FINGER_C2H2_1"/>
    <property type="match status" value="2"/>
</dbReference>
<evidence type="ECO:0000313" key="8">
    <source>
        <dbReference type="Proteomes" id="UP000483820"/>
    </source>
</evidence>
<keyword evidence="3 5" id="KW-0863">Zinc-finger</keyword>
<dbReference type="CTD" id="9817596"/>
<dbReference type="RefSeq" id="XP_053592326.1">
    <property type="nucleotide sequence ID" value="XM_053723681.1"/>
</dbReference>
<dbReference type="PANTHER" id="PTHR23235">
    <property type="entry name" value="KRUEPPEL-LIKE TRANSCRIPTION FACTOR"/>
    <property type="match status" value="1"/>
</dbReference>
<dbReference type="Gene3D" id="3.30.160.60">
    <property type="entry name" value="Classic Zinc Finger"/>
    <property type="match status" value="3"/>
</dbReference>
<gene>
    <name evidence="7" type="ORF">GCK72_002904</name>
</gene>
<feature type="domain" description="C2H2-type" evidence="6">
    <location>
        <begin position="147"/>
        <end position="173"/>
    </location>
</feature>